<keyword evidence="4" id="KW-0804">Transcription</keyword>
<dbReference type="Proteomes" id="UP000503447">
    <property type="component" value="Chromosome"/>
</dbReference>
<dbReference type="GO" id="GO:0016987">
    <property type="term" value="F:sigma factor activity"/>
    <property type="evidence" value="ECO:0007669"/>
    <property type="project" value="UniProtKB-KW"/>
</dbReference>
<dbReference type="EMBL" id="CP053452">
    <property type="protein sequence ID" value="QJW94758.1"/>
    <property type="molecule type" value="Genomic_DNA"/>
</dbReference>
<comment type="similarity">
    <text evidence="1">Belongs to the sigma-70 factor family. ECF subfamily.</text>
</comment>
<dbReference type="GO" id="GO:0003677">
    <property type="term" value="F:DNA binding"/>
    <property type="evidence" value="ECO:0007669"/>
    <property type="project" value="InterPro"/>
</dbReference>
<dbReference type="NCBIfam" id="TIGR02937">
    <property type="entry name" value="sigma70-ECF"/>
    <property type="match status" value="1"/>
</dbReference>
<dbReference type="GO" id="GO:0006352">
    <property type="term" value="P:DNA-templated transcription initiation"/>
    <property type="evidence" value="ECO:0007669"/>
    <property type="project" value="InterPro"/>
</dbReference>
<dbReference type="InterPro" id="IPR036388">
    <property type="entry name" value="WH-like_DNA-bd_sf"/>
</dbReference>
<reference evidence="9" key="1">
    <citation type="submission" date="2020-05" db="EMBL/GenBank/DDBJ databases">
        <title>Frigoriglobus tundricola gen. nov., sp. nov., a psychrotolerant cellulolytic planctomycete of the family Gemmataceae with two divergent copies of 16S rRNA gene.</title>
        <authorList>
            <person name="Kulichevskaya I.S."/>
            <person name="Ivanova A.A."/>
            <person name="Naumoff D.G."/>
            <person name="Beletsky A.V."/>
            <person name="Rijpstra W.I.C."/>
            <person name="Sinninghe Damste J.S."/>
            <person name="Mardanov A.V."/>
            <person name="Ravin N.V."/>
            <person name="Dedysh S.N."/>
        </authorList>
    </citation>
    <scope>NUCLEOTIDE SEQUENCE [LARGE SCALE GENOMIC DNA]</scope>
    <source>
        <strain evidence="9">PL17</strain>
    </source>
</reference>
<evidence type="ECO:0000259" key="6">
    <source>
        <dbReference type="Pfam" id="PF04542"/>
    </source>
</evidence>
<accession>A0A6M5YLA6</accession>
<dbReference type="InterPro" id="IPR013325">
    <property type="entry name" value="RNA_pol_sigma_r2"/>
</dbReference>
<organism evidence="8 9">
    <name type="scientific">Frigoriglobus tundricola</name>
    <dbReference type="NCBI Taxonomy" id="2774151"/>
    <lineage>
        <taxon>Bacteria</taxon>
        <taxon>Pseudomonadati</taxon>
        <taxon>Planctomycetota</taxon>
        <taxon>Planctomycetia</taxon>
        <taxon>Gemmatales</taxon>
        <taxon>Gemmataceae</taxon>
        <taxon>Frigoriglobus</taxon>
    </lineage>
</organism>
<protein>
    <submittedName>
        <fullName evidence="8">RNA polymerase sigma factor</fullName>
    </submittedName>
</protein>
<evidence type="ECO:0000256" key="5">
    <source>
        <dbReference type="SAM" id="MobiDB-lite"/>
    </source>
</evidence>
<gene>
    <name evidence="8" type="ORF">FTUN_2281</name>
</gene>
<dbReference type="InterPro" id="IPR014284">
    <property type="entry name" value="RNA_pol_sigma-70_dom"/>
</dbReference>
<name>A0A6M5YLA6_9BACT</name>
<dbReference type="InterPro" id="IPR007627">
    <property type="entry name" value="RNA_pol_sigma70_r2"/>
</dbReference>
<dbReference type="AlphaFoldDB" id="A0A6M5YLA6"/>
<evidence type="ECO:0000256" key="1">
    <source>
        <dbReference type="ARBA" id="ARBA00010641"/>
    </source>
</evidence>
<dbReference type="Gene3D" id="1.10.10.10">
    <property type="entry name" value="Winged helix-like DNA-binding domain superfamily/Winged helix DNA-binding domain"/>
    <property type="match status" value="1"/>
</dbReference>
<dbReference type="PANTHER" id="PTHR43133">
    <property type="entry name" value="RNA POLYMERASE ECF-TYPE SIGMA FACTO"/>
    <property type="match status" value="1"/>
</dbReference>
<evidence type="ECO:0000256" key="2">
    <source>
        <dbReference type="ARBA" id="ARBA00023015"/>
    </source>
</evidence>
<evidence type="ECO:0000256" key="3">
    <source>
        <dbReference type="ARBA" id="ARBA00023082"/>
    </source>
</evidence>
<feature type="region of interest" description="Disordered" evidence="5">
    <location>
        <begin position="85"/>
        <end position="106"/>
    </location>
</feature>
<dbReference type="Pfam" id="PF04542">
    <property type="entry name" value="Sigma70_r2"/>
    <property type="match status" value="1"/>
</dbReference>
<dbReference type="PANTHER" id="PTHR43133:SF57">
    <property type="entry name" value="RNA POLYMERASE SIGMA-70 FACTOR"/>
    <property type="match status" value="1"/>
</dbReference>
<evidence type="ECO:0000313" key="9">
    <source>
        <dbReference type="Proteomes" id="UP000503447"/>
    </source>
</evidence>
<dbReference type="KEGG" id="ftj:FTUN_2281"/>
<feature type="domain" description="RNA polymerase sigma factor 70 region 4 type 2" evidence="7">
    <location>
        <begin position="118"/>
        <end position="165"/>
    </location>
</feature>
<dbReference type="RefSeq" id="WP_171470684.1">
    <property type="nucleotide sequence ID" value="NZ_CP053452.2"/>
</dbReference>
<sequence length="183" mass="20217">MSDPTPTDAELVRRTVAGDRDAFARLYDRYAGLVRTVAGDAGPGRAEDISHDVFLRAYRAIATLRTPDRFAPWLIGIARRVVQEARRRSPREPLPSDLTDGQPPAGHDIDQADEVAYMLALVGRLPEEERRAIQFFFLNGRDGSETARLLGRSRSGTYALIGRAVGTLARWMGADRTAGEVPR</sequence>
<proteinExistence type="inferred from homology"/>
<dbReference type="SUPFAM" id="SSF88659">
    <property type="entry name" value="Sigma3 and sigma4 domains of RNA polymerase sigma factors"/>
    <property type="match status" value="1"/>
</dbReference>
<feature type="domain" description="RNA polymerase sigma-70 region 2" evidence="6">
    <location>
        <begin position="26"/>
        <end position="89"/>
    </location>
</feature>
<dbReference type="InterPro" id="IPR013249">
    <property type="entry name" value="RNA_pol_sigma70_r4_t2"/>
</dbReference>
<evidence type="ECO:0000259" key="7">
    <source>
        <dbReference type="Pfam" id="PF08281"/>
    </source>
</evidence>
<evidence type="ECO:0000313" key="8">
    <source>
        <dbReference type="EMBL" id="QJW94758.1"/>
    </source>
</evidence>
<keyword evidence="9" id="KW-1185">Reference proteome</keyword>
<dbReference type="Pfam" id="PF08281">
    <property type="entry name" value="Sigma70_r4_2"/>
    <property type="match status" value="1"/>
</dbReference>
<keyword evidence="3" id="KW-0731">Sigma factor</keyword>
<dbReference type="InterPro" id="IPR039425">
    <property type="entry name" value="RNA_pol_sigma-70-like"/>
</dbReference>
<dbReference type="InterPro" id="IPR013324">
    <property type="entry name" value="RNA_pol_sigma_r3/r4-like"/>
</dbReference>
<dbReference type="SUPFAM" id="SSF88946">
    <property type="entry name" value="Sigma2 domain of RNA polymerase sigma factors"/>
    <property type="match status" value="1"/>
</dbReference>
<dbReference type="Gene3D" id="1.10.1740.10">
    <property type="match status" value="1"/>
</dbReference>
<keyword evidence="2" id="KW-0805">Transcription regulation</keyword>
<evidence type="ECO:0000256" key="4">
    <source>
        <dbReference type="ARBA" id="ARBA00023163"/>
    </source>
</evidence>